<feature type="non-terminal residue" evidence="1">
    <location>
        <position position="1"/>
    </location>
</feature>
<dbReference type="EMBL" id="JAXCGZ010016083">
    <property type="protein sequence ID" value="KAK7069586.1"/>
    <property type="molecule type" value="Genomic_DNA"/>
</dbReference>
<accession>A0AAN8WNZ7</accession>
<sequence>ILYKEETDAAAAVSYDTTKIVKLTLKFCVVVEKTAMVFFFDPRDETGSKLPSHVLLVVLGITQSLVLYRTSHAAVKS</sequence>
<protein>
    <submittedName>
        <fullName evidence="1">Uncharacterized protein</fullName>
    </submittedName>
</protein>
<keyword evidence="2" id="KW-1185">Reference proteome</keyword>
<comment type="caution">
    <text evidence="1">The sequence shown here is derived from an EMBL/GenBank/DDBJ whole genome shotgun (WGS) entry which is preliminary data.</text>
</comment>
<dbReference type="Proteomes" id="UP001381693">
    <property type="component" value="Unassembled WGS sequence"/>
</dbReference>
<feature type="non-terminal residue" evidence="1">
    <location>
        <position position="77"/>
    </location>
</feature>
<evidence type="ECO:0000313" key="1">
    <source>
        <dbReference type="EMBL" id="KAK7069586.1"/>
    </source>
</evidence>
<name>A0AAN8WNZ7_HALRR</name>
<gene>
    <name evidence="1" type="ORF">SK128_027201</name>
</gene>
<proteinExistence type="predicted"/>
<evidence type="ECO:0000313" key="2">
    <source>
        <dbReference type="Proteomes" id="UP001381693"/>
    </source>
</evidence>
<reference evidence="1 2" key="1">
    <citation type="submission" date="2023-11" db="EMBL/GenBank/DDBJ databases">
        <title>Halocaridina rubra genome assembly.</title>
        <authorList>
            <person name="Smith C."/>
        </authorList>
    </citation>
    <scope>NUCLEOTIDE SEQUENCE [LARGE SCALE GENOMIC DNA]</scope>
    <source>
        <strain evidence="1">EP-1</strain>
        <tissue evidence="1">Whole</tissue>
    </source>
</reference>
<dbReference type="AlphaFoldDB" id="A0AAN8WNZ7"/>
<organism evidence="1 2">
    <name type="scientific">Halocaridina rubra</name>
    <name type="common">Hawaiian red shrimp</name>
    <dbReference type="NCBI Taxonomy" id="373956"/>
    <lineage>
        <taxon>Eukaryota</taxon>
        <taxon>Metazoa</taxon>
        <taxon>Ecdysozoa</taxon>
        <taxon>Arthropoda</taxon>
        <taxon>Crustacea</taxon>
        <taxon>Multicrustacea</taxon>
        <taxon>Malacostraca</taxon>
        <taxon>Eumalacostraca</taxon>
        <taxon>Eucarida</taxon>
        <taxon>Decapoda</taxon>
        <taxon>Pleocyemata</taxon>
        <taxon>Caridea</taxon>
        <taxon>Atyoidea</taxon>
        <taxon>Atyidae</taxon>
        <taxon>Halocaridina</taxon>
    </lineage>
</organism>